<dbReference type="Pfam" id="PF00008">
    <property type="entry name" value="EGF"/>
    <property type="match status" value="1"/>
</dbReference>
<dbReference type="InterPro" id="IPR003599">
    <property type="entry name" value="Ig_sub"/>
</dbReference>
<dbReference type="Gene3D" id="1.20.1070.10">
    <property type="entry name" value="Rhodopsin 7-helix transmembrane proteins"/>
    <property type="match status" value="1"/>
</dbReference>
<evidence type="ECO:0000256" key="11">
    <source>
        <dbReference type="PROSITE-ProRule" id="PRU00076"/>
    </source>
</evidence>
<feature type="domain" description="Ig-like" evidence="16">
    <location>
        <begin position="2340"/>
        <end position="2430"/>
    </location>
</feature>
<feature type="domain" description="Ig-like" evidence="16">
    <location>
        <begin position="1553"/>
        <end position="1651"/>
    </location>
</feature>
<feature type="domain" description="Ig-like" evidence="16">
    <location>
        <begin position="1451"/>
        <end position="1549"/>
    </location>
</feature>
<dbReference type="Gene3D" id="2.60.220.50">
    <property type="match status" value="1"/>
</dbReference>
<dbReference type="InterPro" id="IPR000832">
    <property type="entry name" value="GPCR_2_secretin-like"/>
</dbReference>
<evidence type="ECO:0000256" key="7">
    <source>
        <dbReference type="ARBA" id="ARBA00022989"/>
    </source>
</evidence>
<evidence type="ECO:0000259" key="13">
    <source>
        <dbReference type="PROSITE" id="PS50026"/>
    </source>
</evidence>
<feature type="transmembrane region" description="Helical" evidence="12">
    <location>
        <begin position="2972"/>
        <end position="2998"/>
    </location>
</feature>
<keyword evidence="8 12" id="KW-0472">Membrane</keyword>
<evidence type="ECO:0000313" key="17">
    <source>
        <dbReference type="EnsemblMetazoa" id="XP_019849858.1"/>
    </source>
</evidence>
<dbReference type="PROSITE" id="PS00022">
    <property type="entry name" value="EGF_1"/>
    <property type="match status" value="1"/>
</dbReference>
<feature type="domain" description="GAIN-B" evidence="14">
    <location>
        <begin position="2739"/>
        <end position="2894"/>
    </location>
</feature>
<feature type="domain" description="Ig-like" evidence="16">
    <location>
        <begin position="1008"/>
        <end position="1109"/>
    </location>
</feature>
<feature type="domain" description="Ig-like" evidence="16">
    <location>
        <begin position="812"/>
        <end position="904"/>
    </location>
</feature>
<dbReference type="CDD" id="cd15040">
    <property type="entry name" value="7tmB2_Adhesion"/>
    <property type="match status" value="1"/>
</dbReference>
<dbReference type="InterPro" id="IPR013106">
    <property type="entry name" value="Ig_V-set"/>
</dbReference>
<feature type="domain" description="Ig-like" evidence="16">
    <location>
        <begin position="197"/>
        <end position="294"/>
    </location>
</feature>
<feature type="transmembrane region" description="Helical" evidence="12">
    <location>
        <begin position="3056"/>
        <end position="3078"/>
    </location>
</feature>
<feature type="domain" description="EGF-like" evidence="13">
    <location>
        <begin position="2291"/>
        <end position="2328"/>
    </location>
</feature>
<keyword evidence="5 12" id="KW-0812">Transmembrane</keyword>
<comment type="caution">
    <text evidence="11">Lacks conserved residue(s) required for the propagation of feature annotation.</text>
</comment>
<proteinExistence type="inferred from homology"/>
<feature type="domain" description="Ig-like" evidence="16">
    <location>
        <begin position="296"/>
        <end position="395"/>
    </location>
</feature>
<dbReference type="PROSITE" id="PS50261">
    <property type="entry name" value="G_PROTEIN_RECEP_F2_4"/>
    <property type="match status" value="1"/>
</dbReference>
<feature type="domain" description="Ig-like" evidence="16">
    <location>
        <begin position="1356"/>
        <end position="1446"/>
    </location>
</feature>
<feature type="domain" description="Ig-like" evidence="16">
    <location>
        <begin position="16"/>
        <end position="96"/>
    </location>
</feature>
<dbReference type="Pfam" id="PF13895">
    <property type="entry name" value="Ig_2"/>
    <property type="match status" value="2"/>
</dbReference>
<protein>
    <submittedName>
        <fullName evidence="17">Uncharacterized protein</fullName>
    </submittedName>
</protein>
<dbReference type="Gene3D" id="2.10.25.10">
    <property type="entry name" value="Laminin"/>
    <property type="match status" value="1"/>
</dbReference>
<dbReference type="CDD" id="cd00096">
    <property type="entry name" value="Ig"/>
    <property type="match status" value="10"/>
</dbReference>
<keyword evidence="9 11" id="KW-1015">Disulfide bond</keyword>
<feature type="transmembrane region" description="Helical" evidence="12">
    <location>
        <begin position="3137"/>
        <end position="3159"/>
    </location>
</feature>
<feature type="domain" description="G-protein coupled receptors family 2 profile 2" evidence="15">
    <location>
        <begin position="2907"/>
        <end position="3161"/>
    </location>
</feature>
<dbReference type="PROSITE" id="PS50221">
    <property type="entry name" value="GAIN_B"/>
    <property type="match status" value="1"/>
</dbReference>
<feature type="transmembrane region" description="Helical" evidence="12">
    <location>
        <begin position="2943"/>
        <end position="2966"/>
    </location>
</feature>
<dbReference type="Pfam" id="PF01825">
    <property type="entry name" value="GPS"/>
    <property type="match status" value="1"/>
</dbReference>
<dbReference type="PROSITE" id="PS50026">
    <property type="entry name" value="EGF_3"/>
    <property type="match status" value="1"/>
</dbReference>
<feature type="domain" description="Ig-like" evidence="16">
    <location>
        <begin position="1116"/>
        <end position="1255"/>
    </location>
</feature>
<dbReference type="SMART" id="SM00406">
    <property type="entry name" value="IGv"/>
    <property type="match status" value="8"/>
</dbReference>
<dbReference type="InterPro" id="IPR017981">
    <property type="entry name" value="GPCR_2-like_7TM"/>
</dbReference>
<keyword evidence="10" id="KW-0393">Immunoglobulin domain</keyword>
<dbReference type="Pfam" id="PF00002">
    <property type="entry name" value="7tm_2"/>
    <property type="match status" value="1"/>
</dbReference>
<dbReference type="InterPro" id="IPR003598">
    <property type="entry name" value="Ig_sub2"/>
</dbReference>
<dbReference type="Pfam" id="PF07679">
    <property type="entry name" value="I-set"/>
    <property type="match status" value="4"/>
</dbReference>
<comment type="subcellular location">
    <subcellularLocation>
        <location evidence="2">Cell membrane</location>
    </subcellularLocation>
    <subcellularLocation>
        <location evidence="1">Membrane</location>
        <topology evidence="1">Multi-pass membrane protein</topology>
    </subcellularLocation>
</comment>
<dbReference type="GO" id="GO:0004930">
    <property type="term" value="F:G protein-coupled receptor activity"/>
    <property type="evidence" value="ECO:0007669"/>
    <property type="project" value="InterPro"/>
</dbReference>
<dbReference type="CDD" id="cd00054">
    <property type="entry name" value="EGF_CA"/>
    <property type="match status" value="1"/>
</dbReference>
<keyword evidence="6" id="KW-0677">Repeat</keyword>
<keyword evidence="4" id="KW-1003">Cell membrane</keyword>
<feature type="domain" description="Ig-like" evidence="16">
    <location>
        <begin position="1847"/>
        <end position="1946"/>
    </location>
</feature>
<dbReference type="Pfam" id="PF13927">
    <property type="entry name" value="Ig_3"/>
    <property type="match status" value="10"/>
</dbReference>
<dbReference type="InterPro" id="IPR013098">
    <property type="entry name" value="Ig_I-set"/>
</dbReference>
<feature type="domain" description="Ig-like" evidence="16">
    <location>
        <begin position="906"/>
        <end position="1003"/>
    </location>
</feature>
<evidence type="ECO:0000256" key="12">
    <source>
        <dbReference type="SAM" id="Phobius"/>
    </source>
</evidence>
<feature type="domain" description="Ig-like" evidence="16">
    <location>
        <begin position="1954"/>
        <end position="2050"/>
    </location>
</feature>
<feature type="domain" description="Ig-like" evidence="16">
    <location>
        <begin position="497"/>
        <end position="605"/>
    </location>
</feature>
<reference evidence="18" key="1">
    <citation type="journal article" date="2010" name="Nature">
        <title>The Amphimedon queenslandica genome and the evolution of animal complexity.</title>
        <authorList>
            <person name="Srivastava M."/>
            <person name="Simakov O."/>
            <person name="Chapman J."/>
            <person name="Fahey B."/>
            <person name="Gauthier M.E."/>
            <person name="Mitros T."/>
            <person name="Richards G.S."/>
            <person name="Conaco C."/>
            <person name="Dacre M."/>
            <person name="Hellsten U."/>
            <person name="Larroux C."/>
            <person name="Putnam N.H."/>
            <person name="Stanke M."/>
            <person name="Adamska M."/>
            <person name="Darling A."/>
            <person name="Degnan S.M."/>
            <person name="Oakley T.H."/>
            <person name="Plachetzki D.C."/>
            <person name="Zhai Y."/>
            <person name="Adamski M."/>
            <person name="Calcino A."/>
            <person name="Cummins S.F."/>
            <person name="Goodstein D.M."/>
            <person name="Harris C."/>
            <person name="Jackson D.J."/>
            <person name="Leys S.P."/>
            <person name="Shu S."/>
            <person name="Woodcroft B.J."/>
            <person name="Vervoort M."/>
            <person name="Kosik K.S."/>
            <person name="Manning G."/>
            <person name="Degnan B.M."/>
            <person name="Rokhsar D.S."/>
        </authorList>
    </citation>
    <scope>NUCLEOTIDE SEQUENCE [LARGE SCALE GENOMIC DNA]</scope>
</reference>
<dbReference type="GO" id="GO:0098609">
    <property type="term" value="P:cell-cell adhesion"/>
    <property type="evidence" value="ECO:0007669"/>
    <property type="project" value="TreeGrafter"/>
</dbReference>
<accession>A0AAN0IZH9</accession>
<feature type="domain" description="Ig-like" evidence="16">
    <location>
        <begin position="708"/>
        <end position="807"/>
    </location>
</feature>
<dbReference type="Proteomes" id="UP000007879">
    <property type="component" value="Unassembled WGS sequence"/>
</dbReference>
<feature type="domain" description="Ig-like" evidence="16">
    <location>
        <begin position="102"/>
        <end position="194"/>
    </location>
</feature>
<keyword evidence="11" id="KW-0245">EGF-like domain</keyword>
<evidence type="ECO:0000256" key="10">
    <source>
        <dbReference type="ARBA" id="ARBA00023319"/>
    </source>
</evidence>
<reference evidence="17" key="2">
    <citation type="submission" date="2024-06" db="UniProtKB">
        <authorList>
            <consortium name="EnsemblMetazoa"/>
        </authorList>
    </citation>
    <scope>IDENTIFICATION</scope>
</reference>
<organism evidence="17 18">
    <name type="scientific">Amphimedon queenslandica</name>
    <name type="common">Sponge</name>
    <dbReference type="NCBI Taxonomy" id="400682"/>
    <lineage>
        <taxon>Eukaryota</taxon>
        <taxon>Metazoa</taxon>
        <taxon>Porifera</taxon>
        <taxon>Demospongiae</taxon>
        <taxon>Heteroscleromorpha</taxon>
        <taxon>Haplosclerida</taxon>
        <taxon>Niphatidae</taxon>
        <taxon>Amphimedon</taxon>
    </lineage>
</organism>
<dbReference type="PANTHER" id="PTHR44170:SF56">
    <property type="entry name" value="FIBRONECTIN TYPE-III DOMAIN-CONTAINING PROTEIN"/>
    <property type="match status" value="1"/>
</dbReference>
<dbReference type="InterPro" id="IPR007110">
    <property type="entry name" value="Ig-like_dom"/>
</dbReference>
<evidence type="ECO:0000256" key="8">
    <source>
        <dbReference type="ARBA" id="ARBA00023136"/>
    </source>
</evidence>
<dbReference type="PANTHER" id="PTHR44170">
    <property type="entry name" value="PROTEIN SIDEKICK"/>
    <property type="match status" value="1"/>
</dbReference>
<dbReference type="EnsemblMetazoa" id="XM_019994299.1">
    <property type="protein sequence ID" value="XP_019849858.1"/>
    <property type="gene ID" value="LOC105312068"/>
</dbReference>
<evidence type="ECO:0000256" key="6">
    <source>
        <dbReference type="ARBA" id="ARBA00022737"/>
    </source>
</evidence>
<feature type="domain" description="Ig-like" evidence="16">
    <location>
        <begin position="1757"/>
        <end position="1842"/>
    </location>
</feature>
<sequence>MDYHAISSTATLTVSPQGSIQIYPDYIVAYFGDTVVFNCTSRGGPNNQYTWYRVTRSGNITVGLMNQLEIDINSFELTAGYYCNVTNDAGSSSALTFLYGMLSVSIIPSTATVLTLGDSVTLSCVVNHNISNPNDLLYEWHNNNYFFTFDESSSLTLNYSDYSSVGQGGSYTCVSYNYTFILSTYGFSSQVPVFFSPSFSEQPDSVISRYNDSVRLSCTAFGYPVPVIEWKRVNSLNTSDFINNIIELPENAYNDTVAGTNNITSTLIINEVQYEDFGYYMCVAKLPVSEDDVSMPHLLSNTSSVATVTVSPEGSVVLSSYQINAFIHQNISINCSSSGGPNNTYQWRQHTDESGIIISNSSDLVISNVSVTDGGMYTCTVENEAGEENSTMELNVGPTFNVHPVSTNISINSDLVLICTASGIPLPIISWIFNSSFESEATLSTSESIISYGVIQSQLFIDDIELFDSGNYQCQASSPEYSPILSDIASITVIVSPILVSGIENSTKNSTDTMIFTCTFSGFPKPDIIWYRYSSDGGMADTLSIRPGEVNISTNAVTAIDGQYTVESHLSLYDLEKSDEGFYECHVVDYYFGNDNSSLAYLTVQVPPNITSNDSIVTVSEGHTAVLTIIISDASPPVSSEQIEWIFTSFNGSTSVIGPTGQYNFTQDRTGLILSNVDRMNRGQYTAIINHPTGLHSFMFQLFVTVAPEFVMHPMSTVVNVTSVAQLSCSVRSHPATWSIDWYFLNSSYYQLYNNTEIDITYSHAIDSTDGTSIVLSTLTINNASITDDGIYMCRVSSALQANATITVQAPPIVTRGPSPIIGVVGSNITVQFNITGDIPPVNSSDIYWSINGSSLRVNERFMFSADRLSLTIIELSFEDEGSYELTATNPAGTSNNVIYLDIQVPPIIYSSSSGVNRRLNGTNISFYCRARGLPSPVITWYFNDNINITQNTYYYYYYYDYYYYDYSYSSITVTDITLQDAGLYTCIASNVHGTVNATATLQVQVPPTLIDDGLRNITTAAGDDVTLFCNATGYPPPTIVWFKNNVVLSEERELSADGVFINNFTHDTTSTASYLYIPGVDRSDDGLYHCQSYNDLVRVITVTSMKVSLQILNPPSLINGFNETIYNTSDTLVLYCIYSSFPSANITWRRVTVSFNTMMSIEVDNRTSIEFVSRNDILESLSGSGGGSGTILNLYDTASDLYNSYESSYVLPVSVSVLAIENLIYEDEGNYTCHANNNVANLIDSVVSNTAYITVQRAPLVLANLSSPVIGVNGSSITLIFTITEDNPPVALDEIQWLLNGTVLPAGIRISFSMDRRSVTITQLHVLLDEGLYTLIATNPAGTTSASIFLNVQVPPIVIDSDGAVNVLERANATFSCHIASEPTHITHWLYNDQLLSSNEKHVITGNGTRFGTLTITDAQYTDQGEYTCVGTNVHGQINATGTLSVQVSPVIQAHPRTQNKIAGQSVTFICTVTGNPLPSINWTHSGGLDRGSNMTLITPGNATFLPIVESRYIIDALDLPDVGRYYCTAANTLVDDLTSSSNEANLTLNYPANVTVSPAILVKEFHETGNFVCRGFGIGTPVLTWYKDNSEIMDSSKFRLTSRYFDENGYRASELNLTISNTDRPDEGTYECRGVNNVTNLIGATDTASGRFLIEAPPNVTAVDTNIIGLRRKNVTLSFTILNAAPLVVRENISWQFKDTQQIITGNSRYAFSDDGLSLTILNLVFDDEGEYEITTKNRNGMDTAIIALTVDADPVITVAPTDMNVVSQRTITLGCSATGKPTPVITWSFNGNSITTGSKFNQSPSGSLTALIESIADEGTYQCTATNKHSSNMSSALVSVQDPPHFTQDPLSLNGTASLNSTFTCSVRGHPIPVIYWLKDDTIIDTESLGSGIKYVIEPSVIDEYNRRSSLTIYDLEYDDNGIYHCFANNTLFEYRMANSNVSIFGVHYPPDLIMSLEDLIKNKSDTLTLHCQFSGTPAPSITWYRNISTFDARLRTGGKISIREVKSFRKTDSYLEVRDLVKGDEGTYTCIGSNGIGNFIDAVNTSKAFITIYVPATIYPIEMKYRVVGVKDYNFDFGFVIEHDFPPVKLSNIQWHFTNLSNMTVNLMDNTTDPIHYGFSDDYQTLYITDVELSDRGYYTLTATNEAGVRSSTMYLDVHVQPKLLNETGGYLLVNTTESPEMRILNCSADGIPAPNILWRRNGQLVLNSTRVSIVVSPVPDSERNIRVSSIPDIKQVYSSITISNLRETDNGDYTCRADNSAGMADILNTPYQLNVTYLPPPKFCEVNRERLSQICLNGGTCVDLTGGRFECRCTERYTGQFCGEEVVIEIPPSKPRVEASVGLERKTYSLLPPYNATGRFFEPLNLTCSSSGNPQPTITWFKYGNVYYNLSRTIEFPELNLTNRGYYKCVAENRQGLFESESFIVNVSGIAQYKMDINISDIDNAIDLQNLINEISSEVAGGKLPGTNGTFVSVVQRTNTSEALRNKNLTVLITILIDHSDSNTRALLQTYMKSLETNFIVDDETIVRFDGCSASQTVLPSPVTTEDLSLTLQWPETNLGDTAVIECPCGGLDLNSSGLIATRRCGGNYDDGAMWENSNDIRCDFSIVTRKICRLAERPADEKVEELISLTNNTEMFETAEVTASVAVLVTATEDVAGNKSLTENFLGVVDNLVSANEEVLMKSNTEARTSSKLLGSIEVLSEALPAEVGGEPVVITQTSFAISVQEVEVETFKGQTISANGVNLDFNNSETAATKPAVSLELPSNLFRVSTGNSTRITNSVFLNDLLYLRRNPKGLNVSGIIISAGLAGVDRVYNLTNPTVNLQFQRNITGRDPRCTFWDASLDEGFGDWSTDGCVVNETFGLNESRTLCHCNHLTSFSVLLDVSPEVGETPPQRVIDKALSAVTYIGIIISIFCLVITVVSYGSNKKLRSSDHGQLLLHLCCSFIGMYLFFIFAIHSTAIPELCAVVAVILQYFFLVTFMLMAAEAINLYLKLVVVLGDTISHFVLKASTISWILPLFICLFCFAPDYYNYHKPHFCRAFDLPFYLGMIAPFVIIYIFNWSVFAIIFISLLRKSCSKNLKEAKETSKMVKAELKKQFFVAVTLSILLGLGWGVGLPATQSFFQAGAARDVFAAFFVLLTAFQGLFIFIMHCLRSPDIRKVWAGWFKLATGKEVPDFSSSVITNKAKKNTDSYIDRKKRFNRNKNLSTSEASNEFAYHSSQGTLQRYVQREGLLDRMGTLERFGQGEGDLPLAILEEEEGPLPVIENRYNEDEESSSDELEHGLKTFQLPEGVLEGVFTYDGLLDSASVGGLTVASEDGKGCTVFENPMELKLLDPFDQLSTSASHHSIASTDFFQDNSQTVFKNPMDDF</sequence>
<dbReference type="SUPFAM" id="SSF57196">
    <property type="entry name" value="EGF/Laminin"/>
    <property type="match status" value="1"/>
</dbReference>
<evidence type="ECO:0000256" key="5">
    <source>
        <dbReference type="ARBA" id="ARBA00022692"/>
    </source>
</evidence>
<feature type="domain" description="Ig-like" evidence="16">
    <location>
        <begin position="398"/>
        <end position="492"/>
    </location>
</feature>
<dbReference type="SMART" id="SM00408">
    <property type="entry name" value="IGc2"/>
    <property type="match status" value="19"/>
</dbReference>
<evidence type="ECO:0000256" key="4">
    <source>
        <dbReference type="ARBA" id="ARBA00022475"/>
    </source>
</evidence>
<evidence type="ECO:0000256" key="3">
    <source>
        <dbReference type="ARBA" id="ARBA00007343"/>
    </source>
</evidence>
<dbReference type="PROSITE" id="PS50835">
    <property type="entry name" value="IG_LIKE"/>
    <property type="match status" value="19"/>
</dbReference>
<comment type="similarity">
    <text evidence="3">Belongs to the G-protein coupled receptor 2 family. Adhesion G-protein coupled receptor (ADGR) subfamily.</text>
</comment>
<dbReference type="SUPFAM" id="SSF81321">
    <property type="entry name" value="Family A G protein-coupled receptor-like"/>
    <property type="match status" value="1"/>
</dbReference>
<dbReference type="KEGG" id="aqu:105312068"/>
<name>A0AAN0IZH9_AMPQE</name>
<dbReference type="InterPro" id="IPR000203">
    <property type="entry name" value="GPS"/>
</dbReference>
<keyword evidence="18" id="KW-1185">Reference proteome</keyword>
<feature type="disulfide bond" evidence="11">
    <location>
        <begin position="2318"/>
        <end position="2327"/>
    </location>
</feature>
<dbReference type="InterPro" id="IPR013783">
    <property type="entry name" value="Ig-like_fold"/>
</dbReference>
<dbReference type="RefSeq" id="XP_019849858.1">
    <property type="nucleotide sequence ID" value="XM_019994299.1"/>
</dbReference>
<feature type="transmembrane region" description="Helical" evidence="12">
    <location>
        <begin position="3104"/>
        <end position="3125"/>
    </location>
</feature>
<evidence type="ECO:0000256" key="2">
    <source>
        <dbReference type="ARBA" id="ARBA00004236"/>
    </source>
</evidence>
<dbReference type="FunFam" id="2.60.40.10:FF:000032">
    <property type="entry name" value="palladin isoform X1"/>
    <property type="match status" value="2"/>
</dbReference>
<dbReference type="InterPro" id="IPR036179">
    <property type="entry name" value="Ig-like_dom_sf"/>
</dbReference>
<dbReference type="SMART" id="SM00409">
    <property type="entry name" value="IG"/>
    <property type="match status" value="23"/>
</dbReference>
<evidence type="ECO:0000256" key="1">
    <source>
        <dbReference type="ARBA" id="ARBA00004141"/>
    </source>
</evidence>
<dbReference type="Gene3D" id="2.60.40.10">
    <property type="entry name" value="Immunoglobulins"/>
    <property type="match status" value="23"/>
</dbReference>
<dbReference type="GeneID" id="105312068"/>
<dbReference type="GO" id="GO:0007166">
    <property type="term" value="P:cell surface receptor signaling pathway"/>
    <property type="evidence" value="ECO:0007669"/>
    <property type="project" value="InterPro"/>
</dbReference>
<feature type="transmembrane region" description="Helical" evidence="12">
    <location>
        <begin position="2909"/>
        <end position="2931"/>
    </location>
</feature>
<evidence type="ECO:0000259" key="16">
    <source>
        <dbReference type="PROSITE" id="PS50835"/>
    </source>
</evidence>
<dbReference type="SMART" id="SM00303">
    <property type="entry name" value="GPS"/>
    <property type="match status" value="1"/>
</dbReference>
<dbReference type="InterPro" id="IPR000742">
    <property type="entry name" value="EGF"/>
</dbReference>
<dbReference type="InterPro" id="IPR046338">
    <property type="entry name" value="GAIN_dom_sf"/>
</dbReference>
<keyword evidence="7 12" id="KW-1133">Transmembrane helix</keyword>
<evidence type="ECO:0000259" key="15">
    <source>
        <dbReference type="PROSITE" id="PS50261"/>
    </source>
</evidence>
<dbReference type="SUPFAM" id="SSF48726">
    <property type="entry name" value="Immunoglobulin"/>
    <property type="match status" value="23"/>
</dbReference>
<dbReference type="InterPro" id="IPR057244">
    <property type="entry name" value="GAIN_B"/>
</dbReference>
<feature type="transmembrane region" description="Helical" evidence="12">
    <location>
        <begin position="3018"/>
        <end position="3036"/>
    </location>
</feature>
<dbReference type="GO" id="GO:0005886">
    <property type="term" value="C:plasma membrane"/>
    <property type="evidence" value="ECO:0007669"/>
    <property type="project" value="UniProtKB-SubCell"/>
</dbReference>
<evidence type="ECO:0000256" key="9">
    <source>
        <dbReference type="ARBA" id="ARBA00023157"/>
    </source>
</evidence>
<evidence type="ECO:0000313" key="18">
    <source>
        <dbReference type="Proteomes" id="UP000007879"/>
    </source>
</evidence>
<evidence type="ECO:0000259" key="14">
    <source>
        <dbReference type="PROSITE" id="PS50221"/>
    </source>
</evidence>
<feature type="domain" description="Ig-like" evidence="16">
    <location>
        <begin position="2166"/>
        <end position="2281"/>
    </location>
</feature>